<gene>
    <name evidence="4" type="ORF">THAPSDRAFT_20223</name>
</gene>
<protein>
    <recommendedName>
        <fullName evidence="3">RRM domain-containing protein</fullName>
    </recommendedName>
</protein>
<dbReference type="Pfam" id="PF00076">
    <property type="entry name" value="RRM_1"/>
    <property type="match status" value="1"/>
</dbReference>
<dbReference type="GO" id="GO:0003729">
    <property type="term" value="F:mRNA binding"/>
    <property type="evidence" value="ECO:0000318"/>
    <property type="project" value="GO_Central"/>
</dbReference>
<dbReference type="HOGENOM" id="CLU_012062_28_8_1"/>
<dbReference type="OMA" id="LPWNTTA"/>
<dbReference type="InterPro" id="IPR000504">
    <property type="entry name" value="RRM_dom"/>
</dbReference>
<dbReference type="SUPFAM" id="SSF54928">
    <property type="entry name" value="RNA-binding domain, RBD"/>
    <property type="match status" value="1"/>
</dbReference>
<dbReference type="AlphaFoldDB" id="B8CAB9"/>
<evidence type="ECO:0000313" key="5">
    <source>
        <dbReference type="Proteomes" id="UP000001449"/>
    </source>
</evidence>
<dbReference type="PROSITE" id="PS50102">
    <property type="entry name" value="RRM"/>
    <property type="match status" value="1"/>
</dbReference>
<dbReference type="InterPro" id="IPR012677">
    <property type="entry name" value="Nucleotide-bd_a/b_plait_sf"/>
</dbReference>
<proteinExistence type="predicted"/>
<dbReference type="Proteomes" id="UP000001449">
    <property type="component" value="Chromosome 12"/>
</dbReference>
<feature type="non-terminal residue" evidence="4">
    <location>
        <position position="1"/>
    </location>
</feature>
<feature type="domain" description="RRM" evidence="3">
    <location>
        <begin position="1"/>
        <end position="76"/>
    </location>
</feature>
<evidence type="ECO:0000256" key="1">
    <source>
        <dbReference type="ARBA" id="ARBA00022884"/>
    </source>
</evidence>
<evidence type="ECO:0000259" key="3">
    <source>
        <dbReference type="PROSITE" id="PS50102"/>
    </source>
</evidence>
<feature type="non-terminal residue" evidence="4">
    <location>
        <position position="77"/>
    </location>
</feature>
<name>B8CAB9_THAPS</name>
<evidence type="ECO:0000256" key="2">
    <source>
        <dbReference type="PROSITE-ProRule" id="PRU00176"/>
    </source>
</evidence>
<dbReference type="KEGG" id="tps:THAPSDRAFT_20223"/>
<dbReference type="PANTHER" id="PTHR48027">
    <property type="entry name" value="HETEROGENEOUS NUCLEAR RIBONUCLEOPROTEIN 87F-RELATED"/>
    <property type="match status" value="1"/>
</dbReference>
<dbReference type="PaxDb" id="35128-Thaps20223"/>
<dbReference type="RefSeq" id="XP_002293195.1">
    <property type="nucleotide sequence ID" value="XM_002293159.1"/>
</dbReference>
<keyword evidence="5" id="KW-1185">Reference proteome</keyword>
<dbReference type="EMBL" id="CM000647">
    <property type="protein sequence ID" value="EED89656.1"/>
    <property type="molecule type" value="Genomic_DNA"/>
</dbReference>
<accession>B8CAB9</accession>
<dbReference type="GeneID" id="7447542"/>
<organism evidence="4 5">
    <name type="scientific">Thalassiosira pseudonana</name>
    <name type="common">Marine diatom</name>
    <name type="synonym">Cyclotella nana</name>
    <dbReference type="NCBI Taxonomy" id="35128"/>
    <lineage>
        <taxon>Eukaryota</taxon>
        <taxon>Sar</taxon>
        <taxon>Stramenopiles</taxon>
        <taxon>Ochrophyta</taxon>
        <taxon>Bacillariophyta</taxon>
        <taxon>Coscinodiscophyceae</taxon>
        <taxon>Thalassiosirophycidae</taxon>
        <taxon>Thalassiosirales</taxon>
        <taxon>Thalassiosiraceae</taxon>
        <taxon>Thalassiosira</taxon>
    </lineage>
</organism>
<dbReference type="InParanoid" id="B8CAB9"/>
<evidence type="ECO:0000313" key="4">
    <source>
        <dbReference type="EMBL" id="EED89656.1"/>
    </source>
</evidence>
<dbReference type="GO" id="GO:0005634">
    <property type="term" value="C:nucleus"/>
    <property type="evidence" value="ECO:0000318"/>
    <property type="project" value="GO_Central"/>
</dbReference>
<sequence>LYVGNLSFETTEESVRGLFEQYGQVTDCFLPTDRDSGRVRGFAFVTMPAKEAETACSKTNGAELDGRTLRVNEAQPK</sequence>
<keyword evidence="1 2" id="KW-0694">RNA-binding</keyword>
<reference evidence="4 5" key="2">
    <citation type="journal article" date="2008" name="Nature">
        <title>The Phaeodactylum genome reveals the evolutionary history of diatom genomes.</title>
        <authorList>
            <person name="Bowler C."/>
            <person name="Allen A.E."/>
            <person name="Badger J.H."/>
            <person name="Grimwood J."/>
            <person name="Jabbari K."/>
            <person name="Kuo A."/>
            <person name="Maheswari U."/>
            <person name="Martens C."/>
            <person name="Maumus F."/>
            <person name="Otillar R.P."/>
            <person name="Rayko E."/>
            <person name="Salamov A."/>
            <person name="Vandepoele K."/>
            <person name="Beszteri B."/>
            <person name="Gruber A."/>
            <person name="Heijde M."/>
            <person name="Katinka M."/>
            <person name="Mock T."/>
            <person name="Valentin K."/>
            <person name="Verret F."/>
            <person name="Berges J.A."/>
            <person name="Brownlee C."/>
            <person name="Cadoret J.P."/>
            <person name="Chiovitti A."/>
            <person name="Choi C.J."/>
            <person name="Coesel S."/>
            <person name="De Martino A."/>
            <person name="Detter J.C."/>
            <person name="Durkin C."/>
            <person name="Falciatore A."/>
            <person name="Fournet J."/>
            <person name="Haruta M."/>
            <person name="Huysman M.J."/>
            <person name="Jenkins B.D."/>
            <person name="Jiroutova K."/>
            <person name="Jorgensen R.E."/>
            <person name="Joubert Y."/>
            <person name="Kaplan A."/>
            <person name="Kroger N."/>
            <person name="Kroth P.G."/>
            <person name="La Roche J."/>
            <person name="Lindquist E."/>
            <person name="Lommer M."/>
            <person name="Martin-Jezequel V."/>
            <person name="Lopez P.J."/>
            <person name="Lucas S."/>
            <person name="Mangogna M."/>
            <person name="McGinnis K."/>
            <person name="Medlin L.K."/>
            <person name="Montsant A."/>
            <person name="Oudot-Le Secq M.P."/>
            <person name="Napoli C."/>
            <person name="Obornik M."/>
            <person name="Parker M.S."/>
            <person name="Petit J.L."/>
            <person name="Porcel B.M."/>
            <person name="Poulsen N."/>
            <person name="Robison M."/>
            <person name="Rychlewski L."/>
            <person name="Rynearson T.A."/>
            <person name="Schmutz J."/>
            <person name="Shapiro H."/>
            <person name="Siaut M."/>
            <person name="Stanley M."/>
            <person name="Sussman M.R."/>
            <person name="Taylor A.R."/>
            <person name="Vardi A."/>
            <person name="von Dassow P."/>
            <person name="Vyverman W."/>
            <person name="Willis A."/>
            <person name="Wyrwicz L.S."/>
            <person name="Rokhsar D.S."/>
            <person name="Weissenbach J."/>
            <person name="Armbrust E.V."/>
            <person name="Green B.R."/>
            <person name="Van de Peer Y."/>
            <person name="Grigoriev I.V."/>
        </authorList>
    </citation>
    <scope>NUCLEOTIDE SEQUENCE [LARGE SCALE GENOMIC DNA]</scope>
    <source>
        <strain evidence="4 5">CCMP1335</strain>
    </source>
</reference>
<dbReference type="STRING" id="35128.B8CAB9"/>
<dbReference type="SMART" id="SM00360">
    <property type="entry name" value="RRM"/>
    <property type="match status" value="1"/>
</dbReference>
<dbReference type="Gene3D" id="3.30.70.330">
    <property type="match status" value="1"/>
</dbReference>
<dbReference type="InterPro" id="IPR035979">
    <property type="entry name" value="RBD_domain_sf"/>
</dbReference>
<dbReference type="eggNOG" id="KOG0118">
    <property type="taxonomic scope" value="Eukaryota"/>
</dbReference>
<reference evidence="4 5" key="1">
    <citation type="journal article" date="2004" name="Science">
        <title>The genome of the diatom Thalassiosira pseudonana: ecology, evolution, and metabolism.</title>
        <authorList>
            <person name="Armbrust E.V."/>
            <person name="Berges J.A."/>
            <person name="Bowler C."/>
            <person name="Green B.R."/>
            <person name="Martinez D."/>
            <person name="Putnam N.H."/>
            <person name="Zhou S."/>
            <person name="Allen A.E."/>
            <person name="Apt K.E."/>
            <person name="Bechner M."/>
            <person name="Brzezinski M.A."/>
            <person name="Chaal B.K."/>
            <person name="Chiovitti A."/>
            <person name="Davis A.K."/>
            <person name="Demarest M.S."/>
            <person name="Detter J.C."/>
            <person name="Glavina T."/>
            <person name="Goodstein D."/>
            <person name="Hadi M.Z."/>
            <person name="Hellsten U."/>
            <person name="Hildebrand M."/>
            <person name="Jenkins B.D."/>
            <person name="Jurka J."/>
            <person name="Kapitonov V.V."/>
            <person name="Kroger N."/>
            <person name="Lau W.W."/>
            <person name="Lane T.W."/>
            <person name="Larimer F.W."/>
            <person name="Lippmeier J.C."/>
            <person name="Lucas S."/>
            <person name="Medina M."/>
            <person name="Montsant A."/>
            <person name="Obornik M."/>
            <person name="Parker M.S."/>
            <person name="Palenik B."/>
            <person name="Pazour G.J."/>
            <person name="Richardson P.M."/>
            <person name="Rynearson T.A."/>
            <person name="Saito M.A."/>
            <person name="Schwartz D.C."/>
            <person name="Thamatrakoln K."/>
            <person name="Valentin K."/>
            <person name="Vardi A."/>
            <person name="Wilkerson F.P."/>
            <person name="Rokhsar D.S."/>
        </authorList>
    </citation>
    <scope>NUCLEOTIDE SEQUENCE [LARGE SCALE GENOMIC DNA]</scope>
    <source>
        <strain evidence="4 5">CCMP1335</strain>
    </source>
</reference>
<dbReference type="InterPro" id="IPR052462">
    <property type="entry name" value="SLIRP/GR-RBP-like"/>
</dbReference>
<dbReference type="FunFam" id="3.30.70.330:FF:001150">
    <property type="entry name" value="RNP-1 like RNA-binding protein"/>
    <property type="match status" value="1"/>
</dbReference>